<protein>
    <recommendedName>
        <fullName evidence="4">Reverse transcriptase domain-containing protein</fullName>
    </recommendedName>
</protein>
<accession>A0AAE0UL05</accession>
<reference evidence="2" key="1">
    <citation type="submission" date="2023-06" db="EMBL/GenBank/DDBJ databases">
        <title>Male Hemibagrus guttatus genome.</title>
        <authorList>
            <person name="Bian C."/>
        </authorList>
    </citation>
    <scope>NUCLEOTIDE SEQUENCE</scope>
    <source>
        <strain evidence="2">Male_cb2023</strain>
        <tissue evidence="2">Muscle</tissue>
    </source>
</reference>
<dbReference type="AlphaFoldDB" id="A0AAE0UL05"/>
<dbReference type="EMBL" id="JAUCMX010000025">
    <property type="protein sequence ID" value="KAK3510929.1"/>
    <property type="molecule type" value="Genomic_DNA"/>
</dbReference>
<feature type="compositionally biased region" description="Basic and acidic residues" evidence="1">
    <location>
        <begin position="134"/>
        <end position="144"/>
    </location>
</feature>
<keyword evidence="3" id="KW-1185">Reference proteome</keyword>
<evidence type="ECO:0000313" key="2">
    <source>
        <dbReference type="EMBL" id="KAK3510929.1"/>
    </source>
</evidence>
<feature type="region of interest" description="Disordered" evidence="1">
    <location>
        <begin position="124"/>
        <end position="144"/>
    </location>
</feature>
<evidence type="ECO:0000256" key="1">
    <source>
        <dbReference type="SAM" id="MobiDB-lite"/>
    </source>
</evidence>
<sequence length="174" mass="19309">MHSSNQIIKFADDMIVVGLISKNHELRKVYLPLPLLTTFYRGTIKSITAWFGNCTVSERKTLQWILRTAEKIIGVSLPSITDIYSTRCILKANRIVNDPTHPSDTLSCHLEKAPSSFVVIMGNPSQSLPKKKGNRELQDQSDKKGPLYSTALNLDLYARDLANGVMGALGGHNQ</sequence>
<gene>
    <name evidence="2" type="ORF">QTP70_027107</name>
</gene>
<evidence type="ECO:0008006" key="4">
    <source>
        <dbReference type="Google" id="ProtNLM"/>
    </source>
</evidence>
<organism evidence="2 3">
    <name type="scientific">Hemibagrus guttatus</name>
    <dbReference type="NCBI Taxonomy" id="175788"/>
    <lineage>
        <taxon>Eukaryota</taxon>
        <taxon>Metazoa</taxon>
        <taxon>Chordata</taxon>
        <taxon>Craniata</taxon>
        <taxon>Vertebrata</taxon>
        <taxon>Euteleostomi</taxon>
        <taxon>Actinopterygii</taxon>
        <taxon>Neopterygii</taxon>
        <taxon>Teleostei</taxon>
        <taxon>Ostariophysi</taxon>
        <taxon>Siluriformes</taxon>
        <taxon>Bagridae</taxon>
        <taxon>Hemibagrus</taxon>
    </lineage>
</organism>
<comment type="caution">
    <text evidence="2">The sequence shown here is derived from an EMBL/GenBank/DDBJ whole genome shotgun (WGS) entry which is preliminary data.</text>
</comment>
<evidence type="ECO:0000313" key="3">
    <source>
        <dbReference type="Proteomes" id="UP001274896"/>
    </source>
</evidence>
<dbReference type="Proteomes" id="UP001274896">
    <property type="component" value="Unassembled WGS sequence"/>
</dbReference>
<proteinExistence type="predicted"/>
<name>A0AAE0UL05_9TELE</name>